<evidence type="ECO:0000313" key="1">
    <source>
        <dbReference type="EMBL" id="MBX57196.1"/>
    </source>
</evidence>
<accession>A0A2P2PR30</accession>
<proteinExistence type="predicted"/>
<protein>
    <submittedName>
        <fullName evidence="1">Uncharacterized protein</fullName>
    </submittedName>
</protein>
<dbReference type="EMBL" id="GGEC01076712">
    <property type="protein sequence ID" value="MBX57196.1"/>
    <property type="molecule type" value="Transcribed_RNA"/>
</dbReference>
<name>A0A2P2PR30_RHIMU</name>
<sequence length="34" mass="3769">MIVKKDQVIKQMGIKTISHNGLSSNVISYQASHI</sequence>
<dbReference type="AlphaFoldDB" id="A0A2P2PR30"/>
<reference evidence="1" key="1">
    <citation type="submission" date="2018-02" db="EMBL/GenBank/DDBJ databases">
        <title>Rhizophora mucronata_Transcriptome.</title>
        <authorList>
            <person name="Meera S.P."/>
            <person name="Sreeshan A."/>
            <person name="Augustine A."/>
        </authorList>
    </citation>
    <scope>NUCLEOTIDE SEQUENCE</scope>
    <source>
        <tissue evidence="1">Leaf</tissue>
    </source>
</reference>
<organism evidence="1">
    <name type="scientific">Rhizophora mucronata</name>
    <name type="common">Asiatic mangrove</name>
    <dbReference type="NCBI Taxonomy" id="61149"/>
    <lineage>
        <taxon>Eukaryota</taxon>
        <taxon>Viridiplantae</taxon>
        <taxon>Streptophyta</taxon>
        <taxon>Embryophyta</taxon>
        <taxon>Tracheophyta</taxon>
        <taxon>Spermatophyta</taxon>
        <taxon>Magnoliopsida</taxon>
        <taxon>eudicotyledons</taxon>
        <taxon>Gunneridae</taxon>
        <taxon>Pentapetalae</taxon>
        <taxon>rosids</taxon>
        <taxon>fabids</taxon>
        <taxon>Malpighiales</taxon>
        <taxon>Rhizophoraceae</taxon>
        <taxon>Rhizophora</taxon>
    </lineage>
</organism>